<name>A0A917T0G3_9ACTN</name>
<dbReference type="PANTHER" id="PTHR43441">
    <property type="entry name" value="RIBOSOMAL-PROTEIN-SERINE ACETYLTRANSFERASE"/>
    <property type="match status" value="1"/>
</dbReference>
<dbReference type="Gene3D" id="3.40.630.30">
    <property type="match status" value="1"/>
</dbReference>
<dbReference type="Proteomes" id="UP000655208">
    <property type="component" value="Unassembled WGS sequence"/>
</dbReference>
<reference evidence="3" key="2">
    <citation type="submission" date="2020-09" db="EMBL/GenBank/DDBJ databases">
        <authorList>
            <person name="Sun Q."/>
            <person name="Zhou Y."/>
        </authorList>
    </citation>
    <scope>NUCLEOTIDE SEQUENCE</scope>
    <source>
        <strain evidence="3">CGMCC 4.7308</strain>
    </source>
</reference>
<evidence type="ECO:0000259" key="2">
    <source>
        <dbReference type="PROSITE" id="PS51186"/>
    </source>
</evidence>
<keyword evidence="4" id="KW-1185">Reference proteome</keyword>
<proteinExistence type="predicted"/>
<organism evidence="3 4">
    <name type="scientific">Nakamurella endophytica</name>
    <dbReference type="NCBI Taxonomy" id="1748367"/>
    <lineage>
        <taxon>Bacteria</taxon>
        <taxon>Bacillati</taxon>
        <taxon>Actinomycetota</taxon>
        <taxon>Actinomycetes</taxon>
        <taxon>Nakamurellales</taxon>
        <taxon>Nakamurellaceae</taxon>
        <taxon>Nakamurella</taxon>
    </lineage>
</organism>
<feature type="domain" description="N-acetyltransferase" evidence="2">
    <location>
        <begin position="61"/>
        <end position="220"/>
    </location>
</feature>
<dbReference type="PANTHER" id="PTHR43441:SF10">
    <property type="entry name" value="ACETYLTRANSFERASE"/>
    <property type="match status" value="1"/>
</dbReference>
<dbReference type="Pfam" id="PF13302">
    <property type="entry name" value="Acetyltransf_3"/>
    <property type="match status" value="1"/>
</dbReference>
<dbReference type="AlphaFoldDB" id="A0A917T0G3"/>
<accession>A0A917T0G3</accession>
<dbReference type="GO" id="GO:0005737">
    <property type="term" value="C:cytoplasm"/>
    <property type="evidence" value="ECO:0007669"/>
    <property type="project" value="TreeGrafter"/>
</dbReference>
<gene>
    <name evidence="3" type="ORF">GCM10011594_27620</name>
</gene>
<feature type="region of interest" description="Disordered" evidence="1">
    <location>
        <begin position="32"/>
        <end position="65"/>
    </location>
</feature>
<dbReference type="PROSITE" id="PS51186">
    <property type="entry name" value="GNAT"/>
    <property type="match status" value="1"/>
</dbReference>
<dbReference type="GO" id="GO:1990189">
    <property type="term" value="F:protein N-terminal-serine acetyltransferase activity"/>
    <property type="evidence" value="ECO:0007669"/>
    <property type="project" value="TreeGrafter"/>
</dbReference>
<evidence type="ECO:0000256" key="1">
    <source>
        <dbReference type="SAM" id="MobiDB-lite"/>
    </source>
</evidence>
<dbReference type="EMBL" id="BMNA01000004">
    <property type="protein sequence ID" value="GGM05870.1"/>
    <property type="molecule type" value="Genomic_DNA"/>
</dbReference>
<reference evidence="3" key="1">
    <citation type="journal article" date="2014" name="Int. J. Syst. Evol. Microbiol.">
        <title>Complete genome sequence of Corynebacterium casei LMG S-19264T (=DSM 44701T), isolated from a smear-ripened cheese.</title>
        <authorList>
            <consortium name="US DOE Joint Genome Institute (JGI-PGF)"/>
            <person name="Walter F."/>
            <person name="Albersmeier A."/>
            <person name="Kalinowski J."/>
            <person name="Ruckert C."/>
        </authorList>
    </citation>
    <scope>NUCLEOTIDE SEQUENCE</scope>
    <source>
        <strain evidence="3">CGMCC 4.7308</strain>
    </source>
</reference>
<dbReference type="InterPro" id="IPR016181">
    <property type="entry name" value="Acyl_CoA_acyltransferase"/>
</dbReference>
<comment type="caution">
    <text evidence="3">The sequence shown here is derived from an EMBL/GenBank/DDBJ whole genome shotgun (WGS) entry which is preliminary data.</text>
</comment>
<dbReference type="GO" id="GO:0008999">
    <property type="term" value="F:protein-N-terminal-alanine acetyltransferase activity"/>
    <property type="evidence" value="ECO:0007669"/>
    <property type="project" value="TreeGrafter"/>
</dbReference>
<dbReference type="InterPro" id="IPR000182">
    <property type="entry name" value="GNAT_dom"/>
</dbReference>
<dbReference type="SUPFAM" id="SSF55729">
    <property type="entry name" value="Acyl-CoA N-acyltransferases (Nat)"/>
    <property type="match status" value="1"/>
</dbReference>
<protein>
    <recommendedName>
        <fullName evidence="2">N-acetyltransferase domain-containing protein</fullName>
    </recommendedName>
</protein>
<dbReference type="InterPro" id="IPR051908">
    <property type="entry name" value="Ribosomal_N-acetyltransferase"/>
</dbReference>
<evidence type="ECO:0000313" key="3">
    <source>
        <dbReference type="EMBL" id="GGM05870.1"/>
    </source>
</evidence>
<sequence length="224" mass="23080">MARVSVVVDDGTVALAQVWLTVRDARAAAGGGDADAAAAHPGRSDGTPEGPAGGSGPGPAAAEDVLDAGDDDEVAGDAAVVAPAEVDDDFAVDSDPRPLPVDVPGRSLVVLHRGAYAGAVSYIPVLHGPSYPCSAWMIGVYVDLAHRRQGVAAAAQRLLARHLFATTDLDRVEAETDVDNIGERKALERAGFRQEGVARGAQLRGGVRRDVATYAVLREDLQGS</sequence>
<evidence type="ECO:0000313" key="4">
    <source>
        <dbReference type="Proteomes" id="UP000655208"/>
    </source>
</evidence>
<dbReference type="RefSeq" id="WP_188942251.1">
    <property type="nucleotide sequence ID" value="NZ_BMNA01000004.1"/>
</dbReference>